<dbReference type="InterPro" id="IPR036890">
    <property type="entry name" value="HATPase_C_sf"/>
</dbReference>
<evidence type="ECO:0000256" key="8">
    <source>
        <dbReference type="ARBA" id="ARBA00022777"/>
    </source>
</evidence>
<feature type="domain" description="HAMP" evidence="14">
    <location>
        <begin position="173"/>
        <end position="225"/>
    </location>
</feature>
<dbReference type="EMBL" id="CP034328">
    <property type="protein sequence ID" value="AZL58180.1"/>
    <property type="molecule type" value="Genomic_DNA"/>
</dbReference>
<accession>A0A3S8U3M8</accession>
<keyword evidence="4" id="KW-0597">Phosphoprotein</keyword>
<feature type="transmembrane region" description="Helical" evidence="12">
    <location>
        <begin position="149"/>
        <end position="173"/>
    </location>
</feature>
<evidence type="ECO:0000256" key="12">
    <source>
        <dbReference type="SAM" id="Phobius"/>
    </source>
</evidence>
<dbReference type="SUPFAM" id="SSF55874">
    <property type="entry name" value="ATPase domain of HSP90 chaperone/DNA topoisomerase II/histidine kinase"/>
    <property type="match status" value="1"/>
</dbReference>
<keyword evidence="6 12" id="KW-0812">Transmembrane</keyword>
<keyword evidence="7" id="KW-0547">Nucleotide-binding</keyword>
<dbReference type="InterPro" id="IPR003661">
    <property type="entry name" value="HisK_dim/P_dom"/>
</dbReference>
<evidence type="ECO:0000256" key="9">
    <source>
        <dbReference type="ARBA" id="ARBA00022840"/>
    </source>
</evidence>
<evidence type="ECO:0000256" key="5">
    <source>
        <dbReference type="ARBA" id="ARBA00022679"/>
    </source>
</evidence>
<dbReference type="PROSITE" id="PS50885">
    <property type="entry name" value="HAMP"/>
    <property type="match status" value="1"/>
</dbReference>
<dbReference type="GO" id="GO:0005524">
    <property type="term" value="F:ATP binding"/>
    <property type="evidence" value="ECO:0007669"/>
    <property type="project" value="UniProtKB-KW"/>
</dbReference>
<feature type="domain" description="Histidine kinase" evidence="13">
    <location>
        <begin position="233"/>
        <end position="440"/>
    </location>
</feature>
<dbReference type="PROSITE" id="PS50109">
    <property type="entry name" value="HIS_KIN"/>
    <property type="match status" value="1"/>
</dbReference>
<dbReference type="Gene3D" id="3.30.565.10">
    <property type="entry name" value="Histidine kinase-like ATPase, C-terminal domain"/>
    <property type="match status" value="1"/>
</dbReference>
<evidence type="ECO:0000313" key="16">
    <source>
        <dbReference type="Proteomes" id="UP000282002"/>
    </source>
</evidence>
<dbReference type="GO" id="GO:0005886">
    <property type="term" value="C:plasma membrane"/>
    <property type="evidence" value="ECO:0007669"/>
    <property type="project" value="TreeGrafter"/>
</dbReference>
<evidence type="ECO:0000256" key="10">
    <source>
        <dbReference type="ARBA" id="ARBA00022989"/>
    </source>
</evidence>
<dbReference type="Proteomes" id="UP000282002">
    <property type="component" value="Chromosome"/>
</dbReference>
<comment type="catalytic activity">
    <reaction evidence="1">
        <text>ATP + protein L-histidine = ADP + protein N-phospho-L-histidine.</text>
        <dbReference type="EC" id="2.7.13.3"/>
    </reaction>
</comment>
<dbReference type="SMART" id="SM00388">
    <property type="entry name" value="HisKA"/>
    <property type="match status" value="1"/>
</dbReference>
<dbReference type="GO" id="GO:0000155">
    <property type="term" value="F:phosphorelay sensor kinase activity"/>
    <property type="evidence" value="ECO:0007669"/>
    <property type="project" value="InterPro"/>
</dbReference>
<protein>
    <recommendedName>
        <fullName evidence="3">histidine kinase</fullName>
        <ecNumber evidence="3">2.7.13.3</ecNumber>
    </recommendedName>
</protein>
<evidence type="ECO:0000256" key="11">
    <source>
        <dbReference type="ARBA" id="ARBA00023012"/>
    </source>
</evidence>
<dbReference type="Pfam" id="PF08521">
    <property type="entry name" value="2CSK_N"/>
    <property type="match status" value="1"/>
</dbReference>
<dbReference type="CDD" id="cd00075">
    <property type="entry name" value="HATPase"/>
    <property type="match status" value="1"/>
</dbReference>
<keyword evidence="8 15" id="KW-0418">Kinase</keyword>
<dbReference type="InterPro" id="IPR003660">
    <property type="entry name" value="HAMP_dom"/>
</dbReference>
<dbReference type="EC" id="2.7.13.3" evidence="3"/>
<gene>
    <name evidence="15" type="ORF">EI545_04605</name>
</gene>
<organism evidence="15 16">
    <name type="scientific">Tabrizicola piscis</name>
    <dbReference type="NCBI Taxonomy" id="2494374"/>
    <lineage>
        <taxon>Bacteria</taxon>
        <taxon>Pseudomonadati</taxon>
        <taxon>Pseudomonadota</taxon>
        <taxon>Alphaproteobacteria</taxon>
        <taxon>Rhodobacterales</taxon>
        <taxon>Paracoccaceae</taxon>
        <taxon>Tabrizicola</taxon>
    </lineage>
</organism>
<evidence type="ECO:0000256" key="1">
    <source>
        <dbReference type="ARBA" id="ARBA00000085"/>
    </source>
</evidence>
<keyword evidence="12" id="KW-0472">Membrane</keyword>
<dbReference type="SUPFAM" id="SSF47384">
    <property type="entry name" value="Homodimeric domain of signal transducing histidine kinase"/>
    <property type="match status" value="1"/>
</dbReference>
<dbReference type="PANTHER" id="PTHR45436:SF14">
    <property type="entry name" value="SENSOR PROTEIN QSEC"/>
    <property type="match status" value="1"/>
</dbReference>
<dbReference type="InterPro" id="IPR003594">
    <property type="entry name" value="HATPase_dom"/>
</dbReference>
<dbReference type="PANTHER" id="PTHR45436">
    <property type="entry name" value="SENSOR HISTIDINE KINASE YKOH"/>
    <property type="match status" value="1"/>
</dbReference>
<keyword evidence="16" id="KW-1185">Reference proteome</keyword>
<dbReference type="InterPro" id="IPR013727">
    <property type="entry name" value="2CSK_N"/>
</dbReference>
<comment type="subcellular location">
    <subcellularLocation>
        <location evidence="2">Membrane</location>
        <topology evidence="2">Multi-pass membrane protein</topology>
    </subcellularLocation>
</comment>
<evidence type="ECO:0000259" key="13">
    <source>
        <dbReference type="PROSITE" id="PS50109"/>
    </source>
</evidence>
<dbReference type="RefSeq" id="WP_125324381.1">
    <property type="nucleotide sequence ID" value="NZ_CP034328.1"/>
</dbReference>
<dbReference type="InterPro" id="IPR005467">
    <property type="entry name" value="His_kinase_dom"/>
</dbReference>
<keyword evidence="10 12" id="KW-1133">Transmembrane helix</keyword>
<keyword evidence="11" id="KW-0902">Two-component regulatory system</keyword>
<keyword evidence="9" id="KW-0067">ATP-binding</keyword>
<dbReference type="SMART" id="SM00387">
    <property type="entry name" value="HATPase_c"/>
    <property type="match status" value="1"/>
</dbReference>
<dbReference type="OrthoDB" id="913606at2"/>
<dbReference type="CDD" id="cd00082">
    <property type="entry name" value="HisKA"/>
    <property type="match status" value="1"/>
</dbReference>
<dbReference type="AlphaFoldDB" id="A0A3S8U3M8"/>
<dbReference type="Gene3D" id="1.10.287.130">
    <property type="match status" value="1"/>
</dbReference>
<dbReference type="Pfam" id="PF00512">
    <property type="entry name" value="HisKA"/>
    <property type="match status" value="1"/>
</dbReference>
<proteinExistence type="predicted"/>
<dbReference type="KEGG" id="taw:EI545_04605"/>
<sequence length="446" mass="48347">MTRPSIRLRSAGALSLIVTLIWLGTALVTARLLTSELDEVFDSSLQETGQRILQLAVVDVLGREEEGVTQRVMALDEHEEYFTYIVRDDRGRILLTSHRADPARFPAFSDTGFHQADDQRFYHESAVSGTVALTIAEPLSHRREVAREMALSLALPLVVMIPLSIAGIFYGLGYGLRPLVQLRAQLARRGAKDLSPLPTEDMATELRPIADTLNQLLARLDTAFAAERSFTANAAHELRTPLAGALAQVQRLRQTATDPESVRRAEEVEATLKRLTRLSERLMQLARAEGARLLTDTPQDLRPILRIVAGDFAQGADAGRVTLTLPDTPIASDIDPDAVAILARNLIENALRHGQGPVAVTLDPQGILTVENDCPPILPDDLAALSGRFVRGKDAGDGSGLGLAIVHTIAERIGSPLRLASPLSGKSTGFSASILLRGTPYQEPSR</sequence>
<name>A0A3S8U3M8_9RHOB</name>
<evidence type="ECO:0000256" key="4">
    <source>
        <dbReference type="ARBA" id="ARBA00022553"/>
    </source>
</evidence>
<evidence type="ECO:0000256" key="2">
    <source>
        <dbReference type="ARBA" id="ARBA00004141"/>
    </source>
</evidence>
<dbReference type="Pfam" id="PF02518">
    <property type="entry name" value="HATPase_c"/>
    <property type="match status" value="1"/>
</dbReference>
<evidence type="ECO:0000256" key="3">
    <source>
        <dbReference type="ARBA" id="ARBA00012438"/>
    </source>
</evidence>
<evidence type="ECO:0000313" key="15">
    <source>
        <dbReference type="EMBL" id="AZL58180.1"/>
    </source>
</evidence>
<evidence type="ECO:0000256" key="6">
    <source>
        <dbReference type="ARBA" id="ARBA00022692"/>
    </source>
</evidence>
<dbReference type="InterPro" id="IPR036097">
    <property type="entry name" value="HisK_dim/P_sf"/>
</dbReference>
<reference evidence="15 16" key="1">
    <citation type="submission" date="2018-12" db="EMBL/GenBank/DDBJ databases">
        <title>Complete genome sequencing of Tabrizicola sp. K13M18.</title>
        <authorList>
            <person name="Bae J.-W."/>
        </authorList>
    </citation>
    <scope>NUCLEOTIDE SEQUENCE [LARGE SCALE GENOMIC DNA]</scope>
    <source>
        <strain evidence="15 16">K13M18</strain>
    </source>
</reference>
<dbReference type="SMART" id="SM00304">
    <property type="entry name" value="HAMP"/>
    <property type="match status" value="1"/>
</dbReference>
<evidence type="ECO:0000256" key="7">
    <source>
        <dbReference type="ARBA" id="ARBA00022741"/>
    </source>
</evidence>
<dbReference type="InterPro" id="IPR050428">
    <property type="entry name" value="TCS_sensor_his_kinase"/>
</dbReference>
<keyword evidence="5" id="KW-0808">Transferase</keyword>
<evidence type="ECO:0000259" key="14">
    <source>
        <dbReference type="PROSITE" id="PS50885"/>
    </source>
</evidence>